<dbReference type="CDD" id="cd00160">
    <property type="entry name" value="RhoGEF"/>
    <property type="match status" value="1"/>
</dbReference>
<keyword evidence="1" id="KW-0344">Guanine-nucleotide releasing factor</keyword>
<feature type="domain" description="DH" evidence="2">
    <location>
        <begin position="305"/>
        <end position="478"/>
    </location>
</feature>
<dbReference type="Gene3D" id="1.20.900.10">
    <property type="entry name" value="Dbl homology (DH) domain"/>
    <property type="match status" value="1"/>
</dbReference>
<protein>
    <recommendedName>
        <fullName evidence="2">DH domain-containing protein</fullName>
    </recommendedName>
</protein>
<dbReference type="Pfam" id="PF00621">
    <property type="entry name" value="RhoGEF"/>
    <property type="match status" value="1"/>
</dbReference>
<dbReference type="InterPro" id="IPR035899">
    <property type="entry name" value="DBL_dom_sf"/>
</dbReference>
<sequence>MVEDRCKLEIASQSVNVEEVYSQDLQDALLSDDESFHVEAEETDKNTEIAEKNYVNVKNTEVAEENYINEDISDNNQVIASCSRNELGEINENEIEKEQTTEEKAHIQANESGKADENYDYWEETTEGEENVKITAAHNLPICQRQNFKDDFAESLGEDLENGAFFVEAYNDSGRELVIVEISIERKTVDFDKLESIRNSIKNADIVFHQSEGQILNLVEEPVYENMEILSNGNDLGSNRSTIYSITSRESGVFDDDDEGISMGHTEGKASVGEDNTYNNVRRETFWDNRGIVRIERVGCPGSHPLSYIIEEIKSTEKKYVADLEKVIKKYIPYIDKHTPPDKQGRQYYIFGNMLTLWEHQKGFLAALENCVEEAEEIARTFIDFKDLFKLYPKYFKNKPKADVVLKEFSPIIKQAQERFKERLDLSAYLLTPLQRLGKYKLFLENIEKQLFKLNLPSDSTTTALEIIKQEMSKGNDSVAIASIDSSPIDKSEYGSFKMREIFIVLRPRRFEAMIFLFENLIVFTTLGSPKKF</sequence>
<evidence type="ECO:0000256" key="1">
    <source>
        <dbReference type="ARBA" id="ARBA00022658"/>
    </source>
</evidence>
<proteinExistence type="predicted"/>
<comment type="caution">
    <text evidence="3">The sequence shown here is derived from an EMBL/GenBank/DDBJ whole genome shotgun (WGS) entry which is preliminary data.</text>
</comment>
<dbReference type="PANTHER" id="PTHR22826">
    <property type="entry name" value="RHO GUANINE EXCHANGE FACTOR-RELATED"/>
    <property type="match status" value="1"/>
</dbReference>
<dbReference type="InterPro" id="IPR051336">
    <property type="entry name" value="RhoGEF_Guanine_NuclExch_SF"/>
</dbReference>
<dbReference type="PROSITE" id="PS50010">
    <property type="entry name" value="DH_2"/>
    <property type="match status" value="1"/>
</dbReference>
<keyword evidence="4" id="KW-1185">Reference proteome</keyword>
<dbReference type="PANTHER" id="PTHR22826:SF106">
    <property type="entry name" value="TRIO, ISOFORM A"/>
    <property type="match status" value="1"/>
</dbReference>
<reference evidence="3" key="1">
    <citation type="journal article" date="2023" name="Insect Mol. Biol.">
        <title>Genome sequencing provides insights into the evolution of gene families encoding plant cell wall-degrading enzymes in longhorned beetles.</title>
        <authorList>
            <person name="Shin N.R."/>
            <person name="Okamura Y."/>
            <person name="Kirsch R."/>
            <person name="Pauchet Y."/>
        </authorList>
    </citation>
    <scope>NUCLEOTIDE SEQUENCE</scope>
    <source>
        <strain evidence="3">MMC_N1</strain>
    </source>
</reference>
<dbReference type="EMBL" id="JAPWTJ010001016">
    <property type="protein sequence ID" value="KAJ8974338.1"/>
    <property type="molecule type" value="Genomic_DNA"/>
</dbReference>
<name>A0ABQ9J8N4_9CUCU</name>
<dbReference type="Proteomes" id="UP001162164">
    <property type="component" value="Unassembled WGS sequence"/>
</dbReference>
<dbReference type="InterPro" id="IPR000219">
    <property type="entry name" value="DH_dom"/>
</dbReference>
<dbReference type="SMART" id="SM00325">
    <property type="entry name" value="RhoGEF"/>
    <property type="match status" value="1"/>
</dbReference>
<organism evidence="3 4">
    <name type="scientific">Molorchus minor</name>
    <dbReference type="NCBI Taxonomy" id="1323400"/>
    <lineage>
        <taxon>Eukaryota</taxon>
        <taxon>Metazoa</taxon>
        <taxon>Ecdysozoa</taxon>
        <taxon>Arthropoda</taxon>
        <taxon>Hexapoda</taxon>
        <taxon>Insecta</taxon>
        <taxon>Pterygota</taxon>
        <taxon>Neoptera</taxon>
        <taxon>Endopterygota</taxon>
        <taxon>Coleoptera</taxon>
        <taxon>Polyphaga</taxon>
        <taxon>Cucujiformia</taxon>
        <taxon>Chrysomeloidea</taxon>
        <taxon>Cerambycidae</taxon>
        <taxon>Lamiinae</taxon>
        <taxon>Monochamini</taxon>
        <taxon>Molorchus</taxon>
    </lineage>
</organism>
<evidence type="ECO:0000313" key="4">
    <source>
        <dbReference type="Proteomes" id="UP001162164"/>
    </source>
</evidence>
<gene>
    <name evidence="3" type="ORF">NQ317_005679</name>
</gene>
<evidence type="ECO:0000259" key="2">
    <source>
        <dbReference type="PROSITE" id="PS50010"/>
    </source>
</evidence>
<accession>A0ABQ9J8N4</accession>
<dbReference type="SUPFAM" id="SSF48065">
    <property type="entry name" value="DBL homology domain (DH-domain)"/>
    <property type="match status" value="1"/>
</dbReference>
<evidence type="ECO:0000313" key="3">
    <source>
        <dbReference type="EMBL" id="KAJ8974338.1"/>
    </source>
</evidence>